<proteinExistence type="predicted"/>
<dbReference type="OrthoDB" id="430364at2759"/>
<name>A0A2T9Z9H3_9FUNG</name>
<protein>
    <recommendedName>
        <fullName evidence="2">SEC7 domain-containing protein</fullName>
    </recommendedName>
</protein>
<dbReference type="InterPro" id="IPR023394">
    <property type="entry name" value="Sec7_C_sf"/>
</dbReference>
<feature type="region of interest" description="Disordered" evidence="1">
    <location>
        <begin position="233"/>
        <end position="309"/>
    </location>
</feature>
<feature type="compositionally biased region" description="Polar residues" evidence="1">
    <location>
        <begin position="1"/>
        <end position="24"/>
    </location>
</feature>
<feature type="compositionally biased region" description="Low complexity" evidence="1">
    <location>
        <begin position="257"/>
        <end position="287"/>
    </location>
</feature>
<feature type="compositionally biased region" description="Polar residues" evidence="1">
    <location>
        <begin position="127"/>
        <end position="145"/>
    </location>
</feature>
<feature type="compositionally biased region" description="Polar residues" evidence="1">
    <location>
        <begin position="299"/>
        <end position="309"/>
    </location>
</feature>
<evidence type="ECO:0000313" key="4">
    <source>
        <dbReference type="Proteomes" id="UP000245609"/>
    </source>
</evidence>
<feature type="compositionally biased region" description="Polar residues" evidence="1">
    <location>
        <begin position="397"/>
        <end position="423"/>
    </location>
</feature>
<feature type="compositionally biased region" description="Low complexity" evidence="1">
    <location>
        <begin position="155"/>
        <end position="164"/>
    </location>
</feature>
<feature type="compositionally biased region" description="Basic and acidic residues" evidence="1">
    <location>
        <begin position="566"/>
        <end position="577"/>
    </location>
</feature>
<dbReference type="STRING" id="133381.A0A2T9Z9H3"/>
<feature type="region of interest" description="Disordered" evidence="1">
    <location>
        <begin position="126"/>
        <end position="188"/>
    </location>
</feature>
<dbReference type="InterPro" id="IPR035999">
    <property type="entry name" value="Sec7_dom_sf"/>
</dbReference>
<dbReference type="SUPFAM" id="SSF48425">
    <property type="entry name" value="Sec7 domain"/>
    <property type="match status" value="1"/>
</dbReference>
<feature type="region of interest" description="Disordered" evidence="1">
    <location>
        <begin position="1"/>
        <end position="113"/>
    </location>
</feature>
<feature type="region of interest" description="Disordered" evidence="1">
    <location>
        <begin position="397"/>
        <end position="427"/>
    </location>
</feature>
<dbReference type="EMBL" id="MBFS01001289">
    <property type="protein sequence ID" value="PVV01195.1"/>
    <property type="molecule type" value="Genomic_DNA"/>
</dbReference>
<sequence>MQKTSSEMTPYKSHNNDLSANNLYSKFRNDKPLASPPSEMVATFKKSYSSSAVATQNTTPKPYSKYPKLPPKDPQSIRSSPSNSENSRLQFSVRRANERPDLTQKITPNPVLENKYKASEHYRFISNPENSLNTPTSDFSSQSNEDPYEDTGFLSESSARISSSSRRKLHNQINLNPKPSYNEISTQSFSNNSLDDYIQNERRKLKAILHNENSYNSDPDMLESPSTQRVFRYSARSHKSRPRLRFDQNHPSTYLYSNANSPTSGSSNPNPSFQSRYSAAKASASRNAKNDEELPQIGAETSDSESLQNSEKNSILILSNVLENLDLDAVSSGSNSEDSLDDGIWFSNFDKNKINDNIDYNSKIIEENLVFSPLNALVAQLTSELFNLIVSSNKNVNAENKQPPTLESSKEVTNSSQKPSFNLNKALPVIPQNKDATSQNDYSAENPFGSPKWVDEILSKAKQVSFVDEQQDVSILSKLQVIPEIEQLDHSPESNFKADNIFTADNSKSKKKIENIITNLPVISSPPSSELSSNEKRYPNTPSSEPKFGFGQQINLKANNNNLDQLTKDENSTKKGDPFASETYQQSNQAALSTSNSAALSESPQTGFRSRDPAGPTRNIARNEFFAKDKNKMDNIFDSNDNQTISPAKIGLLRALGRRQSIRLAPNLGKIILAETMIKTGGELYSENSEEIQDMVKVNLSIALHLKNTPNLSNLSVIPNATKISYENELKASAKKPLLVKLPPTKIFTTVKPKNLAELEDLAKSVGGILYSTVDDSLCYSGSQGFCVSKSQFFSKYYFGSFYYHDFGSSPSIASKIRAGSEILNNADLELDKPELKKQILDYYDKNFKTVMLPPPVPLRVKRTSVLPKSKHFIVTNTATSSDLLANNEVTGFYFNRENNPSNSKPDISTELKNSIAGINSILEAKQIEPRKSITQNDSFINNSFKGTKFSDGMFFSASTNNIFDSRLDYDALSLNQGQNGNRVLKPIRHSNIFLPKSPPSPTVKHNDPSSTNRVQRTIVLPRTPDNKSPVYISKHTNSSDNDLSFAPRHEYKASKNRNNLTIDSQTRINASEVYPHSINNSPKAIPLHHSRKTPISESKNYASFDGNIRTSSNTDIPPAFTSSKLRDHRDSESYGYDAYSPVLDRHNLRYLAPRARRLLLHGPAHRVISVLNAQPNGYFFLFSDVLVITRAFIYKDPKLGYLPSQDSRSPKYPSSQINDIAPNYTFSPIMVIPLVKNITSLSTARNVTRSVEINVGERKHSNSRKLEKKLKEIAHKFNSSPSNAIIYLIDNQIITPQPEKLADFLIRCTQLHRLQLGNLICSGLLARELGEDATQEEIVRESKYYLSVWSTYLDRYNLAGIPIDEAIRQVFLGIRLPSDPIAVNFLLEKFSIHWFNKNRPIADAYQNLSKACASMLLSSYVDSNGASSGSNARLNQLNVQSGKKLNIDADGEKQGPKGHFNTSAKKRGSVLEVLNNDKTSKFFNFIWVPPSLDLTKRIVFALMTLNAELHNPLVCADIDPEVAFREFVKKFYVQVPLNTPVPENLFPLFIDSVYKSLSSSNTSVPVHIIAPFEPHNKKDSFLRKKDQHQFSSFTEIPLQELYSIWLRMKSAKIQQTTRGKQSSVSLDWNWIDYCSAFPEEIPKINDSLESLISSNSSTHFYSPFSIDHKKAMDLLKYPPISEFDLSHKYSYLNDVYSDPGFKDGLLFNTSTDKIPSKFNVANPAMLKVSITIAEPDPNYLIAVRVISSSTTLQHLNSDAGLTEFSKGYIGDINKSGYFSIVRTDLIMGDNPNTAEGNLKKSNILSLNCPLDTMSHDNYNPNSPIAILPLDVLSFANSRTVSFFIVPKSVGQAVLQFLPYGSNAKNYSPLPARTLTVEGSFMLHILQFTLSKPTENQAPTSATYANKNPNTSTPSPYTVPNTSKSTNNPLITPLIPGKNLNSENMDTEKVFSQNLAKSISQVRYMFSSLSEETKLRWFSEITSVIKANSQLRNKEDDPFEVQGSNTHGKSPSEYSTARNPSYQDIFEANNLSENIYKLLIDRAKVINQPGFYDPNEQPNSQTPKQSQLLGKELVALVSENNMA</sequence>
<evidence type="ECO:0000259" key="2">
    <source>
        <dbReference type="PROSITE" id="PS50190"/>
    </source>
</evidence>
<dbReference type="InterPro" id="IPR000904">
    <property type="entry name" value="Sec7_dom"/>
</dbReference>
<feature type="compositionally biased region" description="Polar residues" evidence="1">
    <location>
        <begin position="46"/>
        <end position="59"/>
    </location>
</feature>
<feature type="compositionally biased region" description="Polar residues" evidence="1">
    <location>
        <begin position="171"/>
        <end position="188"/>
    </location>
</feature>
<feature type="region of interest" description="Disordered" evidence="1">
    <location>
        <begin position="1897"/>
        <end position="1930"/>
    </location>
</feature>
<organism evidence="3 4">
    <name type="scientific">Smittium megazygosporum</name>
    <dbReference type="NCBI Taxonomy" id="133381"/>
    <lineage>
        <taxon>Eukaryota</taxon>
        <taxon>Fungi</taxon>
        <taxon>Fungi incertae sedis</taxon>
        <taxon>Zoopagomycota</taxon>
        <taxon>Kickxellomycotina</taxon>
        <taxon>Harpellomycetes</taxon>
        <taxon>Harpellales</taxon>
        <taxon>Legeriomycetaceae</taxon>
        <taxon>Smittium</taxon>
    </lineage>
</organism>
<dbReference type="SMART" id="SM00222">
    <property type="entry name" value="Sec7"/>
    <property type="match status" value="1"/>
</dbReference>
<feature type="region of interest" description="Disordered" evidence="1">
    <location>
        <begin position="1995"/>
        <end position="2018"/>
    </location>
</feature>
<dbReference type="Proteomes" id="UP000245609">
    <property type="component" value="Unassembled WGS sequence"/>
</dbReference>
<feature type="domain" description="SEC7" evidence="2">
    <location>
        <begin position="1260"/>
        <end position="1561"/>
    </location>
</feature>
<keyword evidence="4" id="KW-1185">Reference proteome</keyword>
<evidence type="ECO:0000256" key="1">
    <source>
        <dbReference type="SAM" id="MobiDB-lite"/>
    </source>
</evidence>
<feature type="region of interest" description="Disordered" evidence="1">
    <location>
        <begin position="993"/>
        <end position="1046"/>
    </location>
</feature>
<feature type="compositionally biased region" description="Low complexity" evidence="1">
    <location>
        <begin position="74"/>
        <end position="88"/>
    </location>
</feature>
<feature type="compositionally biased region" description="Low complexity" evidence="1">
    <location>
        <begin position="585"/>
        <end position="603"/>
    </location>
</feature>
<dbReference type="Gene3D" id="1.10.220.20">
    <property type="match status" value="1"/>
</dbReference>
<evidence type="ECO:0000313" key="3">
    <source>
        <dbReference type="EMBL" id="PVV01195.1"/>
    </source>
</evidence>
<gene>
    <name evidence="3" type="ORF">BB560_004400</name>
</gene>
<dbReference type="GO" id="GO:0032012">
    <property type="term" value="P:regulation of ARF protein signal transduction"/>
    <property type="evidence" value="ECO:0007669"/>
    <property type="project" value="InterPro"/>
</dbReference>
<feature type="compositionally biased region" description="Polar residues" evidence="1">
    <location>
        <begin position="2002"/>
        <end position="2018"/>
    </location>
</feature>
<feature type="region of interest" description="Disordered" evidence="1">
    <location>
        <begin position="522"/>
        <end position="550"/>
    </location>
</feature>
<dbReference type="Gene3D" id="1.10.1000.11">
    <property type="entry name" value="Arf Nucleotide-binding Site Opener,domain 2"/>
    <property type="match status" value="1"/>
</dbReference>
<accession>A0A2T9Z9H3</accession>
<comment type="caution">
    <text evidence="3">The sequence shown here is derived from an EMBL/GenBank/DDBJ whole genome shotgun (WGS) entry which is preliminary data.</text>
</comment>
<dbReference type="Pfam" id="PF01369">
    <property type="entry name" value="Sec7"/>
    <property type="match status" value="1"/>
</dbReference>
<feature type="region of interest" description="Disordered" evidence="1">
    <location>
        <begin position="564"/>
        <end position="618"/>
    </location>
</feature>
<dbReference type="GO" id="GO:0005085">
    <property type="term" value="F:guanyl-nucleotide exchange factor activity"/>
    <property type="evidence" value="ECO:0007669"/>
    <property type="project" value="InterPro"/>
</dbReference>
<reference evidence="3 4" key="1">
    <citation type="journal article" date="2018" name="MBio">
        <title>Comparative Genomics Reveals the Core Gene Toolbox for the Fungus-Insect Symbiosis.</title>
        <authorList>
            <person name="Wang Y."/>
            <person name="Stata M."/>
            <person name="Wang W."/>
            <person name="Stajich J.E."/>
            <person name="White M.M."/>
            <person name="Moncalvo J.M."/>
        </authorList>
    </citation>
    <scope>NUCLEOTIDE SEQUENCE [LARGE SCALE GENOMIC DNA]</scope>
    <source>
        <strain evidence="3 4">SC-DP-2</strain>
    </source>
</reference>
<dbReference type="PROSITE" id="PS50190">
    <property type="entry name" value="SEC7"/>
    <property type="match status" value="1"/>
</dbReference>